<evidence type="ECO:0008006" key="3">
    <source>
        <dbReference type="Google" id="ProtNLM"/>
    </source>
</evidence>
<proteinExistence type="predicted"/>
<comment type="caution">
    <text evidence="1">The sequence shown here is derived from an EMBL/GenBank/DDBJ whole genome shotgun (WGS) entry which is preliminary data.</text>
</comment>
<dbReference type="Proteomes" id="UP001253193">
    <property type="component" value="Unassembled WGS sequence"/>
</dbReference>
<name>A0AAW8PYM9_VIBPH</name>
<dbReference type="RefSeq" id="WP_311020214.1">
    <property type="nucleotide sequence ID" value="NZ_JAUHGG010000003.1"/>
</dbReference>
<dbReference type="EMBL" id="JAUHGG010000003">
    <property type="protein sequence ID" value="MDS1821336.1"/>
    <property type="molecule type" value="Genomic_DNA"/>
</dbReference>
<sequence length="66" mass="7865">MKHPKEHYKSLPKVNGYKWSFYEKGFHTFQKGNNREGYLSLTLTESDIEANQTFEHMLKNDISRTI</sequence>
<evidence type="ECO:0000313" key="1">
    <source>
        <dbReference type="EMBL" id="MDS1821336.1"/>
    </source>
</evidence>
<evidence type="ECO:0000313" key="2">
    <source>
        <dbReference type="Proteomes" id="UP001253193"/>
    </source>
</evidence>
<reference evidence="1" key="1">
    <citation type="submission" date="2023-06" db="EMBL/GenBank/DDBJ databases">
        <title>Genomic Diversity of Vibrio spp. and Metagenomic Analysis of Pathogens in Florida Gulf Coastal Waters Following Hurricane Ian.</title>
        <authorList>
            <person name="Brumfield K.D."/>
        </authorList>
    </citation>
    <scope>NUCLEOTIDE SEQUENCE</scope>
    <source>
        <strain evidence="1">WBS2B-138</strain>
    </source>
</reference>
<dbReference type="AlphaFoldDB" id="A0AAW8PYM9"/>
<organism evidence="1 2">
    <name type="scientific">Vibrio parahaemolyticus</name>
    <dbReference type="NCBI Taxonomy" id="670"/>
    <lineage>
        <taxon>Bacteria</taxon>
        <taxon>Pseudomonadati</taxon>
        <taxon>Pseudomonadota</taxon>
        <taxon>Gammaproteobacteria</taxon>
        <taxon>Vibrionales</taxon>
        <taxon>Vibrionaceae</taxon>
        <taxon>Vibrio</taxon>
    </lineage>
</organism>
<protein>
    <recommendedName>
        <fullName evidence="3">Mobile element protein</fullName>
    </recommendedName>
</protein>
<accession>A0AAW8PYM9</accession>
<gene>
    <name evidence="1" type="ORF">QX249_11730</name>
</gene>